<proteinExistence type="predicted"/>
<gene>
    <name evidence="1" type="ORF">I308_103553</name>
</gene>
<keyword evidence="2" id="KW-1185">Reference proteome</keyword>
<sequence>MSSTTITSCSTLPSSLSDFPFTLHLKGSFAMEDDDDGTDDTFLNPLTAITSSLHSPGAGSTSPITLCTTTYLTRGASLLPPDTSVGGGEEPVEMRVEMSLKDRFIPPQGDHALAWRLDDPSKKSDLATIEAARKLESLLSTAYAQCQTREGSRAAEHELFPPGLEFTPAPYQISKTMSMLTSHYTKKLRAHGKEVGERVYEGLDEESKGKVRMKFVEPKMFERRTGTKLERLDYGRYKRSLRNGNGVLEG</sequence>
<protein>
    <submittedName>
        <fullName evidence="1">Uncharacterized protein</fullName>
    </submittedName>
</protein>
<comment type="caution">
    <text evidence="1">The sequence shown here is derived from an EMBL/GenBank/DDBJ whole genome shotgun (WGS) entry which is preliminary data.</text>
</comment>
<accession>A0ABR3BS32</accession>
<dbReference type="Proteomes" id="UP000054399">
    <property type="component" value="Unassembled WGS sequence"/>
</dbReference>
<evidence type="ECO:0000313" key="1">
    <source>
        <dbReference type="EMBL" id="KAL0247488.1"/>
    </source>
</evidence>
<dbReference type="GeneID" id="91990409"/>
<dbReference type="RefSeq" id="XP_066613449.1">
    <property type="nucleotide sequence ID" value="XM_066758047.1"/>
</dbReference>
<dbReference type="EMBL" id="ATAM02000006">
    <property type="protein sequence ID" value="KAL0247488.1"/>
    <property type="molecule type" value="Genomic_DNA"/>
</dbReference>
<organism evidence="1 2">
    <name type="scientific">Cryptococcus tetragattii IND107</name>
    <dbReference type="NCBI Taxonomy" id="1296105"/>
    <lineage>
        <taxon>Eukaryota</taxon>
        <taxon>Fungi</taxon>
        <taxon>Dikarya</taxon>
        <taxon>Basidiomycota</taxon>
        <taxon>Agaricomycotina</taxon>
        <taxon>Tremellomycetes</taxon>
        <taxon>Tremellales</taxon>
        <taxon>Cryptococcaceae</taxon>
        <taxon>Cryptococcus</taxon>
        <taxon>Cryptococcus gattii species complex</taxon>
    </lineage>
</organism>
<reference evidence="2" key="1">
    <citation type="submission" date="2015-01" db="EMBL/GenBank/DDBJ databases">
        <title>The Genome Sequence of Cryptococcus gattii MMRL2647.</title>
        <authorList>
            <consortium name="The Broad Institute Genomics Platform"/>
            <person name="Cuomo C."/>
            <person name="Litvintseva A."/>
            <person name="Chen Y."/>
            <person name="Heitman J."/>
            <person name="Sun S."/>
            <person name="Springer D."/>
            <person name="Dromer F."/>
            <person name="Young S."/>
            <person name="Zeng Q."/>
            <person name="Gargeya S."/>
            <person name="Abouelleil A."/>
            <person name="Alvarado L."/>
            <person name="Chapman S.B."/>
            <person name="Gainer-Dewar J."/>
            <person name="Goldberg J."/>
            <person name="Griggs A."/>
            <person name="Gujja S."/>
            <person name="Hansen M."/>
            <person name="Howarth C."/>
            <person name="Imamovic A."/>
            <person name="Larimer J."/>
            <person name="Murphy C."/>
            <person name="Naylor J."/>
            <person name="Pearson M."/>
            <person name="Priest M."/>
            <person name="Roberts A."/>
            <person name="Saif S."/>
            <person name="Shea T."/>
            <person name="Sykes S."/>
            <person name="Wortman J."/>
            <person name="Nusbaum C."/>
            <person name="Birren B."/>
        </authorList>
    </citation>
    <scope>NUCLEOTIDE SEQUENCE [LARGE SCALE GENOMIC DNA]</scope>
    <source>
        <strain evidence="2">IND107</strain>
    </source>
</reference>
<name>A0ABR3BS32_9TREE</name>
<reference evidence="1 2" key="2">
    <citation type="submission" date="2024-01" db="EMBL/GenBank/DDBJ databases">
        <title>Comparative genomics of Cryptococcus and Kwoniella reveals pathogenesis evolution and contrasting modes of karyotype evolution via chromosome fusion or intercentromeric recombination.</title>
        <authorList>
            <person name="Coelho M.A."/>
            <person name="David-Palma M."/>
            <person name="Shea T."/>
            <person name="Bowers K."/>
            <person name="Mcginley-Smith S."/>
            <person name="Mohammad A.W."/>
            <person name="Gnirke A."/>
            <person name="Yurkov A.M."/>
            <person name="Nowrousian M."/>
            <person name="Sun S."/>
            <person name="Cuomo C.A."/>
            <person name="Heitman J."/>
        </authorList>
    </citation>
    <scope>NUCLEOTIDE SEQUENCE [LARGE SCALE GENOMIC DNA]</scope>
    <source>
        <strain evidence="1 2">IND107</strain>
    </source>
</reference>
<evidence type="ECO:0000313" key="2">
    <source>
        <dbReference type="Proteomes" id="UP000054399"/>
    </source>
</evidence>